<feature type="non-terminal residue" evidence="1">
    <location>
        <position position="1"/>
    </location>
</feature>
<protein>
    <submittedName>
        <fullName evidence="1">Uncharacterized protein</fullName>
    </submittedName>
</protein>
<proteinExistence type="predicted"/>
<dbReference type="Proteomes" id="UP000790377">
    <property type="component" value="Unassembled WGS sequence"/>
</dbReference>
<accession>A0ACB7ZTC3</accession>
<keyword evidence="2" id="KW-1185">Reference proteome</keyword>
<sequence>MARKKGSKATSAQTTCATTTTTNPDALEVRRHLSFLAHDLRTFTTNPAAQARLYTSIWPHAIGPPYLAEAQVHDALALTLPALRQRPPESSDADSRTLQEFMAAEVEKIIQARRRKHDAPDFELCTSHDLAPLIQAALGLEKGFHEAKAFRREYKGWEKRQRVRDEAKAVQG</sequence>
<organism evidence="1 2">
    <name type="scientific">Hygrophoropsis aurantiaca</name>
    <dbReference type="NCBI Taxonomy" id="72124"/>
    <lineage>
        <taxon>Eukaryota</taxon>
        <taxon>Fungi</taxon>
        <taxon>Dikarya</taxon>
        <taxon>Basidiomycota</taxon>
        <taxon>Agaricomycotina</taxon>
        <taxon>Agaricomycetes</taxon>
        <taxon>Agaricomycetidae</taxon>
        <taxon>Boletales</taxon>
        <taxon>Coniophorineae</taxon>
        <taxon>Hygrophoropsidaceae</taxon>
        <taxon>Hygrophoropsis</taxon>
    </lineage>
</organism>
<dbReference type="EMBL" id="MU268470">
    <property type="protein sequence ID" value="KAH7904450.1"/>
    <property type="molecule type" value="Genomic_DNA"/>
</dbReference>
<evidence type="ECO:0000313" key="2">
    <source>
        <dbReference type="Proteomes" id="UP000790377"/>
    </source>
</evidence>
<comment type="caution">
    <text evidence="1">The sequence shown here is derived from an EMBL/GenBank/DDBJ whole genome shotgun (WGS) entry which is preliminary data.</text>
</comment>
<evidence type="ECO:0000313" key="1">
    <source>
        <dbReference type="EMBL" id="KAH7904450.1"/>
    </source>
</evidence>
<name>A0ACB7ZTC3_9AGAM</name>
<gene>
    <name evidence="1" type="ORF">BJ138DRAFT_910109</name>
</gene>
<reference evidence="1" key="1">
    <citation type="journal article" date="2021" name="New Phytol.">
        <title>Evolutionary innovations through gain and loss of genes in the ectomycorrhizal Boletales.</title>
        <authorList>
            <person name="Wu G."/>
            <person name="Miyauchi S."/>
            <person name="Morin E."/>
            <person name="Kuo A."/>
            <person name="Drula E."/>
            <person name="Varga T."/>
            <person name="Kohler A."/>
            <person name="Feng B."/>
            <person name="Cao Y."/>
            <person name="Lipzen A."/>
            <person name="Daum C."/>
            <person name="Hundley H."/>
            <person name="Pangilinan J."/>
            <person name="Johnson J."/>
            <person name="Barry K."/>
            <person name="LaButti K."/>
            <person name="Ng V."/>
            <person name="Ahrendt S."/>
            <person name="Min B."/>
            <person name="Choi I.G."/>
            <person name="Park H."/>
            <person name="Plett J.M."/>
            <person name="Magnuson J."/>
            <person name="Spatafora J.W."/>
            <person name="Nagy L.G."/>
            <person name="Henrissat B."/>
            <person name="Grigoriev I.V."/>
            <person name="Yang Z.L."/>
            <person name="Xu J."/>
            <person name="Martin F.M."/>
        </authorList>
    </citation>
    <scope>NUCLEOTIDE SEQUENCE</scope>
    <source>
        <strain evidence="1">ATCC 28755</strain>
    </source>
</reference>